<evidence type="ECO:0000256" key="1">
    <source>
        <dbReference type="SAM" id="Phobius"/>
    </source>
</evidence>
<proteinExistence type="predicted"/>
<feature type="transmembrane region" description="Helical" evidence="1">
    <location>
        <begin position="54"/>
        <end position="75"/>
    </location>
</feature>
<accession>A0A917UYY2</accession>
<keyword evidence="1" id="KW-0812">Transmembrane</keyword>
<feature type="transmembrane region" description="Helical" evidence="1">
    <location>
        <begin position="7"/>
        <end position="34"/>
    </location>
</feature>
<sequence>MKQAVKLGIIGVIGGIILLSLLKIVQVLTGSQAYVLLFNTDYIPLMKDWGPKDIGGFVFHFVFCIVSVVALFHILKICHLERSVCTYFMVYTGGSAVLYILTGLTDRPPAITDAASWTYWTAAHAVYSITVGFLVKHWV</sequence>
<dbReference type="RefSeq" id="WP_188633341.1">
    <property type="nucleotide sequence ID" value="NZ_BMNQ01000038.1"/>
</dbReference>
<dbReference type="AlphaFoldDB" id="A0A917UYY2"/>
<reference evidence="2" key="1">
    <citation type="journal article" date="2014" name="Int. J. Syst. Evol. Microbiol.">
        <title>Complete genome sequence of Corynebacterium casei LMG S-19264T (=DSM 44701T), isolated from a smear-ripened cheese.</title>
        <authorList>
            <consortium name="US DOE Joint Genome Institute (JGI-PGF)"/>
            <person name="Walter F."/>
            <person name="Albersmeier A."/>
            <person name="Kalinowski J."/>
            <person name="Ruckert C."/>
        </authorList>
    </citation>
    <scope>NUCLEOTIDE SEQUENCE</scope>
    <source>
        <strain evidence="2">JCM 12580</strain>
    </source>
</reference>
<feature type="transmembrane region" description="Helical" evidence="1">
    <location>
        <begin position="117"/>
        <end position="135"/>
    </location>
</feature>
<keyword evidence="1" id="KW-1133">Transmembrane helix</keyword>
<organism evidence="2 3">
    <name type="scientific">Lentibacillus kapialis</name>
    <dbReference type="NCBI Taxonomy" id="340214"/>
    <lineage>
        <taxon>Bacteria</taxon>
        <taxon>Bacillati</taxon>
        <taxon>Bacillota</taxon>
        <taxon>Bacilli</taxon>
        <taxon>Bacillales</taxon>
        <taxon>Bacillaceae</taxon>
        <taxon>Lentibacillus</taxon>
    </lineage>
</organism>
<keyword evidence="1" id="KW-0472">Membrane</keyword>
<evidence type="ECO:0000313" key="3">
    <source>
        <dbReference type="Proteomes" id="UP000658382"/>
    </source>
</evidence>
<reference evidence="2" key="2">
    <citation type="submission" date="2020-09" db="EMBL/GenBank/DDBJ databases">
        <authorList>
            <person name="Sun Q."/>
            <person name="Ohkuma M."/>
        </authorList>
    </citation>
    <scope>NUCLEOTIDE SEQUENCE</scope>
    <source>
        <strain evidence="2">JCM 12580</strain>
    </source>
</reference>
<name>A0A917UYY2_9BACI</name>
<comment type="caution">
    <text evidence="2">The sequence shown here is derived from an EMBL/GenBank/DDBJ whole genome shotgun (WGS) entry which is preliminary data.</text>
</comment>
<dbReference type="Proteomes" id="UP000658382">
    <property type="component" value="Unassembled WGS sequence"/>
</dbReference>
<keyword evidence="3" id="KW-1185">Reference proteome</keyword>
<feature type="transmembrane region" description="Helical" evidence="1">
    <location>
        <begin position="87"/>
        <end position="105"/>
    </location>
</feature>
<protein>
    <submittedName>
        <fullName evidence="2">Uncharacterized protein</fullName>
    </submittedName>
</protein>
<dbReference type="EMBL" id="BMNQ01000038">
    <property type="protein sequence ID" value="GGK00897.1"/>
    <property type="molecule type" value="Genomic_DNA"/>
</dbReference>
<evidence type="ECO:0000313" key="2">
    <source>
        <dbReference type="EMBL" id="GGK00897.1"/>
    </source>
</evidence>
<gene>
    <name evidence="2" type="ORF">GCM10007063_24010</name>
</gene>